<evidence type="ECO:0000313" key="2">
    <source>
        <dbReference type="EMBL" id="GFR42350.1"/>
    </source>
</evidence>
<dbReference type="AlphaFoldDB" id="A0AAD3HJ74"/>
<proteinExistence type="predicted"/>
<feature type="non-terminal residue" evidence="2">
    <location>
        <position position="376"/>
    </location>
</feature>
<dbReference type="Proteomes" id="UP001054857">
    <property type="component" value="Unassembled WGS sequence"/>
</dbReference>
<accession>A0AAD3HJ74</accession>
<feature type="region of interest" description="Disordered" evidence="1">
    <location>
        <begin position="1"/>
        <end position="21"/>
    </location>
</feature>
<sequence length="376" mass="42987">MASRRQAPIQQRLQEETDNPYLPNGPGVFNMELSPWQHITSIPDHERNAFERDFARAVGIIEEGKRMPCDTLENAAKFVRRFLFANWLTGGLMGGPAGPPYLTVKLWEAVSHVKRLTAMHYAWYDSATMKEISFREHERRMRAGQVDSVQMGAITRDSADPAEFNTMTCDEFVLALCSMYCSQRARYWVNSCNMAAYLYSMRSVMERIRTVLLPQLARCDVGEPVHMDVSQWEAVWITWLVPYWKDSIRMQPMSTSAMQARLTMYEAAKRLLKLEPKRAMSYKVAIEAERELRQIGPEHRAACTLARLGEEQGNDFAVAVGTWVRVFNILRGAQGPRVPACRLGELRELVGKAVAAGKRLKRWRMKPLLKVEIGPD</sequence>
<evidence type="ECO:0000313" key="3">
    <source>
        <dbReference type="Proteomes" id="UP001054857"/>
    </source>
</evidence>
<reference evidence="2 3" key="1">
    <citation type="journal article" date="2021" name="Sci. Rep.">
        <title>Genome sequencing of the multicellular alga Astrephomene provides insights into convergent evolution of germ-soma differentiation.</title>
        <authorList>
            <person name="Yamashita S."/>
            <person name="Yamamoto K."/>
            <person name="Matsuzaki R."/>
            <person name="Suzuki S."/>
            <person name="Yamaguchi H."/>
            <person name="Hirooka S."/>
            <person name="Minakuchi Y."/>
            <person name="Miyagishima S."/>
            <person name="Kawachi M."/>
            <person name="Toyoda A."/>
            <person name="Nozaki H."/>
        </authorList>
    </citation>
    <scope>NUCLEOTIDE SEQUENCE [LARGE SCALE GENOMIC DNA]</scope>
    <source>
        <strain evidence="2 3">NIES-4017</strain>
    </source>
</reference>
<name>A0AAD3HJ74_9CHLO</name>
<protein>
    <submittedName>
        <fullName evidence="2">Uncharacterized protein</fullName>
    </submittedName>
</protein>
<organism evidence="2 3">
    <name type="scientific">Astrephomene gubernaculifera</name>
    <dbReference type="NCBI Taxonomy" id="47775"/>
    <lineage>
        <taxon>Eukaryota</taxon>
        <taxon>Viridiplantae</taxon>
        <taxon>Chlorophyta</taxon>
        <taxon>core chlorophytes</taxon>
        <taxon>Chlorophyceae</taxon>
        <taxon>CS clade</taxon>
        <taxon>Chlamydomonadales</taxon>
        <taxon>Astrephomenaceae</taxon>
        <taxon>Astrephomene</taxon>
    </lineage>
</organism>
<gene>
    <name evidence="2" type="ORF">Agub_g3043</name>
</gene>
<dbReference type="EMBL" id="BMAR01000003">
    <property type="protein sequence ID" value="GFR42350.1"/>
    <property type="molecule type" value="Genomic_DNA"/>
</dbReference>
<comment type="caution">
    <text evidence="2">The sequence shown here is derived from an EMBL/GenBank/DDBJ whole genome shotgun (WGS) entry which is preliminary data.</text>
</comment>
<evidence type="ECO:0000256" key="1">
    <source>
        <dbReference type="SAM" id="MobiDB-lite"/>
    </source>
</evidence>
<keyword evidence="3" id="KW-1185">Reference proteome</keyword>